<evidence type="ECO:0000313" key="1">
    <source>
        <dbReference type="EMBL" id="KAK3081671.1"/>
    </source>
</evidence>
<organism evidence="1 2">
    <name type="scientific">Coniosporium uncinatum</name>
    <dbReference type="NCBI Taxonomy" id="93489"/>
    <lineage>
        <taxon>Eukaryota</taxon>
        <taxon>Fungi</taxon>
        <taxon>Dikarya</taxon>
        <taxon>Ascomycota</taxon>
        <taxon>Pezizomycotina</taxon>
        <taxon>Dothideomycetes</taxon>
        <taxon>Dothideomycetes incertae sedis</taxon>
        <taxon>Coniosporium</taxon>
    </lineage>
</organism>
<keyword evidence="2" id="KW-1185">Reference proteome</keyword>
<proteinExistence type="predicted"/>
<reference evidence="1" key="1">
    <citation type="submission" date="2024-09" db="EMBL/GenBank/DDBJ databases">
        <title>Black Yeasts Isolated from many extreme environments.</title>
        <authorList>
            <person name="Coleine C."/>
            <person name="Stajich J.E."/>
            <person name="Selbmann L."/>
        </authorList>
    </citation>
    <scope>NUCLEOTIDE SEQUENCE</scope>
    <source>
        <strain evidence="1">CCFEE 5737</strain>
    </source>
</reference>
<protein>
    <submittedName>
        <fullName evidence="1">Uncharacterized protein</fullName>
    </submittedName>
</protein>
<comment type="caution">
    <text evidence="1">The sequence shown here is derived from an EMBL/GenBank/DDBJ whole genome shotgun (WGS) entry which is preliminary data.</text>
</comment>
<gene>
    <name evidence="1" type="ORF">LTS18_004070</name>
</gene>
<dbReference type="Proteomes" id="UP001186974">
    <property type="component" value="Unassembled WGS sequence"/>
</dbReference>
<name>A0ACC3DXV4_9PEZI</name>
<evidence type="ECO:0000313" key="2">
    <source>
        <dbReference type="Proteomes" id="UP001186974"/>
    </source>
</evidence>
<sequence>MRLCDHRYVFAKFQISLENNSHNPTNPENSGSSATRDHGTRSIPTYLSLLIFGFIYELALVYDALRLKNTIQVIGLCLYNLGILVYTAIQIDQIQDAVNSLGRLTRIDDAFWDDVRPFLIAVPCVVALATAIMGFVAWKLYDEFAWTIYKQISADLRMKRRFLIYQIYIALLKFDFFFFLGFTVQFLVIVSNTTTLEFYLTIAAMPLTILILLLAALFTRKESTLGMLSIIALYFAALAYFLFKLVRMYNAGEERVQDYLPARRMLTTFAVLTILLLVVTIVVAGWCTRNFGHGLRQYVDVGSKRGGSRGRGGDDVEENDKLYMQDVVMKPVGVAGLGGSSRMVID</sequence>
<accession>A0ACC3DXV4</accession>
<dbReference type="EMBL" id="JAWDJW010000096">
    <property type="protein sequence ID" value="KAK3081671.1"/>
    <property type="molecule type" value="Genomic_DNA"/>
</dbReference>